<evidence type="ECO:0000256" key="1">
    <source>
        <dbReference type="SAM" id="MobiDB-lite"/>
    </source>
</evidence>
<keyword evidence="2" id="KW-0732">Signal</keyword>
<dbReference type="Proteomes" id="UP000868497">
    <property type="component" value="Unassembled WGS sequence"/>
</dbReference>
<accession>A0AAD3YQH9</accession>
<gene>
    <name evidence="3" type="ORF">F6W21_13610</name>
</gene>
<protein>
    <submittedName>
        <fullName evidence="3">Uncharacterized protein</fullName>
    </submittedName>
</protein>
<feature type="chain" id="PRO_5041968152" evidence="2">
    <location>
        <begin position="23"/>
        <end position="113"/>
    </location>
</feature>
<sequence length="113" mass="12370">MHKRRFREIMPLCALLPGAAQSACPGYRLTALCDPVARTDAQHRLRETLSSTGSDSLPGGGAKRLPGLQVNSPLRSRSPGKAFTPRPGKMSEEIFKSHQRAVAFIGITAFRRR</sequence>
<proteinExistence type="predicted"/>
<dbReference type="EMBL" id="DACXIC010000014">
    <property type="protein sequence ID" value="HAU4357363.1"/>
    <property type="molecule type" value="Genomic_DNA"/>
</dbReference>
<evidence type="ECO:0000313" key="3">
    <source>
        <dbReference type="EMBL" id="HAU4357363.1"/>
    </source>
</evidence>
<reference evidence="3" key="2">
    <citation type="submission" date="2019-09" db="EMBL/GenBank/DDBJ databases">
        <authorList>
            <consortium name="NCBI Pathogen Detection Project"/>
        </authorList>
    </citation>
    <scope>NUCLEOTIDE SEQUENCE</scope>
    <source>
        <strain evidence="3">AUSMDU00005748</strain>
    </source>
</reference>
<reference evidence="3" key="1">
    <citation type="journal article" date="2018" name="Genome Biol.">
        <title>SKESA: strategic k-mer extension for scrupulous assemblies.</title>
        <authorList>
            <person name="Souvorov A."/>
            <person name="Agarwala R."/>
            <person name="Lipman D.J."/>
        </authorList>
    </citation>
    <scope>NUCLEOTIDE SEQUENCE</scope>
    <source>
        <strain evidence="3">AUSMDU00005748</strain>
    </source>
</reference>
<feature type="signal peptide" evidence="2">
    <location>
        <begin position="1"/>
        <end position="22"/>
    </location>
</feature>
<evidence type="ECO:0000313" key="4">
    <source>
        <dbReference type="Proteomes" id="UP000868497"/>
    </source>
</evidence>
<feature type="region of interest" description="Disordered" evidence="1">
    <location>
        <begin position="47"/>
        <end position="90"/>
    </location>
</feature>
<comment type="caution">
    <text evidence="3">The sequence shown here is derived from an EMBL/GenBank/DDBJ whole genome shotgun (WGS) entry which is preliminary data.</text>
</comment>
<dbReference type="AlphaFoldDB" id="A0AAD3YQH9"/>
<name>A0AAD3YQH9_KLEOX</name>
<organism evidence="3 4">
    <name type="scientific">Klebsiella oxytoca</name>
    <dbReference type="NCBI Taxonomy" id="571"/>
    <lineage>
        <taxon>Bacteria</taxon>
        <taxon>Pseudomonadati</taxon>
        <taxon>Pseudomonadota</taxon>
        <taxon>Gammaproteobacteria</taxon>
        <taxon>Enterobacterales</taxon>
        <taxon>Enterobacteriaceae</taxon>
        <taxon>Klebsiella/Raoultella group</taxon>
        <taxon>Klebsiella</taxon>
    </lineage>
</organism>
<evidence type="ECO:0000256" key="2">
    <source>
        <dbReference type="SAM" id="SignalP"/>
    </source>
</evidence>